<dbReference type="GO" id="GO:0004860">
    <property type="term" value="F:protein kinase inhibitor activity"/>
    <property type="evidence" value="ECO:0007669"/>
    <property type="project" value="UniProtKB-KW"/>
</dbReference>
<dbReference type="RefSeq" id="WP_273840211.1">
    <property type="nucleotide sequence ID" value="NZ_JAQQWT010000001.1"/>
</dbReference>
<proteinExistence type="predicted"/>
<dbReference type="EMBL" id="JBHLTR010000006">
    <property type="protein sequence ID" value="MFC0558464.1"/>
    <property type="molecule type" value="Genomic_DNA"/>
</dbReference>
<gene>
    <name evidence="1" type="primary">sda</name>
    <name evidence="1" type="ORF">ACFFH4_05315</name>
</gene>
<evidence type="ECO:0000313" key="1">
    <source>
        <dbReference type="EMBL" id="MFC0558464.1"/>
    </source>
</evidence>
<sequence length="55" mass="6602">MYRLSDEILLESFEKAFELELNDDFLLLLSQEVGRRGIQDLLKFDYSKCQKKEDK</sequence>
<dbReference type="Proteomes" id="UP001589833">
    <property type="component" value="Unassembled WGS sequence"/>
</dbReference>
<name>A0ABV6NCF8_9BACI</name>
<dbReference type="Gene3D" id="1.10.287.1100">
    <property type="entry name" value="Sporulation inhibitor A"/>
    <property type="match status" value="1"/>
</dbReference>
<keyword evidence="1" id="KW-0649">Protein kinase inhibitor</keyword>
<keyword evidence="2" id="KW-1185">Reference proteome</keyword>
<dbReference type="InterPro" id="IPR015064">
    <property type="entry name" value="Sda"/>
</dbReference>
<reference evidence="1 2" key="1">
    <citation type="submission" date="2024-09" db="EMBL/GenBank/DDBJ databases">
        <authorList>
            <person name="Sun Q."/>
            <person name="Mori K."/>
        </authorList>
    </citation>
    <scope>NUCLEOTIDE SEQUENCE [LARGE SCALE GENOMIC DNA]</scope>
    <source>
        <strain evidence="1 2">NCAIM B.02301</strain>
    </source>
</reference>
<comment type="caution">
    <text evidence="1">The sequence shown here is derived from an EMBL/GenBank/DDBJ whole genome shotgun (WGS) entry which is preliminary data.</text>
</comment>
<dbReference type="InterPro" id="IPR036916">
    <property type="entry name" value="Sda_sf"/>
</dbReference>
<accession>A0ABV6NCF8</accession>
<organism evidence="1 2">
    <name type="scientific">Halalkalibacter alkalisediminis</name>
    <dbReference type="NCBI Taxonomy" id="935616"/>
    <lineage>
        <taxon>Bacteria</taxon>
        <taxon>Bacillati</taxon>
        <taxon>Bacillota</taxon>
        <taxon>Bacilli</taxon>
        <taxon>Bacillales</taxon>
        <taxon>Bacillaceae</taxon>
        <taxon>Halalkalibacter</taxon>
    </lineage>
</organism>
<protein>
    <submittedName>
        <fullName evidence="1">Sporulation histidine kinase inhibitor Sda</fullName>
    </submittedName>
</protein>
<dbReference type="SUPFAM" id="SSF100985">
    <property type="entry name" value="Sporulation inhibitor Sda"/>
    <property type="match status" value="1"/>
</dbReference>
<evidence type="ECO:0000313" key="2">
    <source>
        <dbReference type="Proteomes" id="UP001589833"/>
    </source>
</evidence>
<dbReference type="Pfam" id="PF08970">
    <property type="entry name" value="Sda"/>
    <property type="match status" value="1"/>
</dbReference>